<dbReference type="EMBL" id="QXFH01000068">
    <property type="protein sequence ID" value="RIV35987.1"/>
    <property type="molecule type" value="Genomic_DNA"/>
</dbReference>
<comment type="caution">
    <text evidence="1">The sequence shown here is derived from an EMBL/GenBank/DDBJ whole genome shotgun (WGS) entry which is preliminary data.</text>
</comment>
<reference evidence="1 2" key="1">
    <citation type="submission" date="2018-08" db="EMBL/GenBank/DDBJ databases">
        <title>Proposal of Muricauda 72 sp.nov. and Muricauda NH166 sp.nov., isolated from seawater.</title>
        <authorList>
            <person name="Cheng H."/>
            <person name="Wu Y.-H."/>
            <person name="Guo L.-L."/>
            <person name="Xu X.-W."/>
        </authorList>
    </citation>
    <scope>NUCLEOTIDE SEQUENCE [LARGE SCALE GENOMIC DNA]</scope>
    <source>
        <strain evidence="1 2">KCTC 22173</strain>
    </source>
</reference>
<keyword evidence="2" id="KW-1185">Reference proteome</keyword>
<evidence type="ECO:0000313" key="1">
    <source>
        <dbReference type="EMBL" id="RIV35987.1"/>
    </source>
</evidence>
<accession>A0A3A1NFY6</accession>
<sequence>MVVRTGNHGNLLKDDLFVLIMDTLHEQEIIFYLVDKNLILISIFRSFSLKNFLKGLSISIEWMEGTDGHVK</sequence>
<dbReference type="AlphaFoldDB" id="A0A3A1NFY6"/>
<evidence type="ECO:0000313" key="2">
    <source>
        <dbReference type="Proteomes" id="UP000266067"/>
    </source>
</evidence>
<proteinExistence type="predicted"/>
<organism evidence="1 2">
    <name type="scientific">Flagellimonas lutimaris</name>
    <dbReference type="NCBI Taxonomy" id="475082"/>
    <lineage>
        <taxon>Bacteria</taxon>
        <taxon>Pseudomonadati</taxon>
        <taxon>Bacteroidota</taxon>
        <taxon>Flavobacteriia</taxon>
        <taxon>Flavobacteriales</taxon>
        <taxon>Flavobacteriaceae</taxon>
        <taxon>Flagellimonas</taxon>
    </lineage>
</organism>
<gene>
    <name evidence="1" type="ORF">D2V08_03310</name>
</gene>
<name>A0A3A1NFY6_9FLAO</name>
<protein>
    <submittedName>
        <fullName evidence="1">Uncharacterized protein</fullName>
    </submittedName>
</protein>
<dbReference type="Proteomes" id="UP000266067">
    <property type="component" value="Unassembled WGS sequence"/>
</dbReference>